<dbReference type="GO" id="GO:0003700">
    <property type="term" value="F:DNA-binding transcription factor activity"/>
    <property type="evidence" value="ECO:0007669"/>
    <property type="project" value="InterPro"/>
</dbReference>
<evidence type="ECO:0000313" key="5">
    <source>
        <dbReference type="EMBL" id="PXX46304.1"/>
    </source>
</evidence>
<dbReference type="SUPFAM" id="SSF46689">
    <property type="entry name" value="Homeodomain-like"/>
    <property type="match status" value="1"/>
</dbReference>
<dbReference type="PROSITE" id="PS01124">
    <property type="entry name" value="HTH_ARAC_FAMILY_2"/>
    <property type="match status" value="1"/>
</dbReference>
<evidence type="ECO:0000259" key="4">
    <source>
        <dbReference type="PROSITE" id="PS01124"/>
    </source>
</evidence>
<evidence type="ECO:0000256" key="3">
    <source>
        <dbReference type="ARBA" id="ARBA00023163"/>
    </source>
</evidence>
<dbReference type="Proteomes" id="UP000248395">
    <property type="component" value="Unassembled WGS sequence"/>
</dbReference>
<organism evidence="5 6">
    <name type="scientific">Aquitalea magnusonii</name>
    <dbReference type="NCBI Taxonomy" id="332411"/>
    <lineage>
        <taxon>Bacteria</taxon>
        <taxon>Pseudomonadati</taxon>
        <taxon>Pseudomonadota</taxon>
        <taxon>Betaproteobacteria</taxon>
        <taxon>Neisseriales</taxon>
        <taxon>Chromobacteriaceae</taxon>
        <taxon>Aquitalea</taxon>
    </lineage>
</organism>
<keyword evidence="2" id="KW-0238">DNA-binding</keyword>
<accession>A0A318JG70</accession>
<protein>
    <submittedName>
        <fullName evidence="5">AraC family transcriptional regulator</fullName>
    </submittedName>
</protein>
<dbReference type="PANTHER" id="PTHR47894">
    <property type="entry name" value="HTH-TYPE TRANSCRIPTIONAL REGULATOR GADX"/>
    <property type="match status" value="1"/>
</dbReference>
<reference evidence="5 6" key="1">
    <citation type="submission" date="2018-05" db="EMBL/GenBank/DDBJ databases">
        <title>Genomic Encyclopedia of Type Strains, Phase IV (KMG-IV): sequencing the most valuable type-strain genomes for metagenomic binning, comparative biology and taxonomic classification.</title>
        <authorList>
            <person name="Goeker M."/>
        </authorList>
    </citation>
    <scope>NUCLEOTIDE SEQUENCE [LARGE SCALE GENOMIC DNA]</scope>
    <source>
        <strain evidence="5 6">DSM 25134</strain>
    </source>
</reference>
<proteinExistence type="predicted"/>
<dbReference type="Pfam" id="PF12833">
    <property type="entry name" value="HTH_18"/>
    <property type="match status" value="1"/>
</dbReference>
<evidence type="ECO:0000313" key="6">
    <source>
        <dbReference type="Proteomes" id="UP000248395"/>
    </source>
</evidence>
<keyword evidence="1" id="KW-0805">Transcription regulation</keyword>
<dbReference type="OrthoDB" id="6506763at2"/>
<dbReference type="AlphaFoldDB" id="A0A318JG70"/>
<dbReference type="Pfam" id="PF12625">
    <property type="entry name" value="Arabinose_bd"/>
    <property type="match status" value="1"/>
</dbReference>
<dbReference type="InterPro" id="IPR018060">
    <property type="entry name" value="HTH_AraC"/>
</dbReference>
<sequence length="350" mass="38836">MAQSSGKDSLVLCGGDNPAGRPVSLHAIVSTVNVLAEQGIAAAELLAGSGIPPERLLEPARLINHHQELTVFDTARRLSQDDALGLRLGHAMHTSNYGILGYTMLVSPTLRVALETAIRFPLLLASYFTLRLEERGKEAWLLADDYRYRADLLSFNAEMCLSSMWTIARDCMGVRWSPKAVHMSFAPPAHAGLYPAIFGQAGSFDMVENALLFPAKWLDRPQPLADAVSFHMALEQCQRQQQQWASSHGSALVARVLRLMQSDPVRFARLDELTTNLHMSERTLRRKLAALGTSFQALLDQARHQQALHLLQESSLSISMIAERLGFAEAASFRHAFARWTGKRPSDLRR</sequence>
<keyword evidence="3" id="KW-0804">Transcription</keyword>
<dbReference type="EMBL" id="QJKC01000009">
    <property type="protein sequence ID" value="PXX46304.1"/>
    <property type="molecule type" value="Genomic_DNA"/>
</dbReference>
<feature type="domain" description="HTH araC/xylS-type" evidence="4">
    <location>
        <begin position="254"/>
        <end position="350"/>
    </location>
</feature>
<evidence type="ECO:0000256" key="1">
    <source>
        <dbReference type="ARBA" id="ARBA00023015"/>
    </source>
</evidence>
<dbReference type="InterPro" id="IPR009057">
    <property type="entry name" value="Homeodomain-like_sf"/>
</dbReference>
<dbReference type="InterPro" id="IPR032687">
    <property type="entry name" value="AraC-type_N"/>
</dbReference>
<keyword evidence="6" id="KW-1185">Reference proteome</keyword>
<dbReference type="PANTHER" id="PTHR47894:SF1">
    <property type="entry name" value="HTH-TYPE TRANSCRIPTIONAL REGULATOR VQSM"/>
    <property type="match status" value="1"/>
</dbReference>
<evidence type="ECO:0000256" key="2">
    <source>
        <dbReference type="ARBA" id="ARBA00023125"/>
    </source>
</evidence>
<gene>
    <name evidence="5" type="ORF">DFR38_109146</name>
</gene>
<dbReference type="GO" id="GO:0000976">
    <property type="term" value="F:transcription cis-regulatory region binding"/>
    <property type="evidence" value="ECO:0007669"/>
    <property type="project" value="TreeGrafter"/>
</dbReference>
<comment type="caution">
    <text evidence="5">The sequence shown here is derived from an EMBL/GenBank/DDBJ whole genome shotgun (WGS) entry which is preliminary data.</text>
</comment>
<dbReference type="SMART" id="SM00342">
    <property type="entry name" value="HTH_ARAC"/>
    <property type="match status" value="1"/>
</dbReference>
<dbReference type="RefSeq" id="WP_158527729.1">
    <property type="nucleotide sequence ID" value="NZ_LNQU01000037.1"/>
</dbReference>
<name>A0A318JG70_9NEIS</name>
<dbReference type="GO" id="GO:0005829">
    <property type="term" value="C:cytosol"/>
    <property type="evidence" value="ECO:0007669"/>
    <property type="project" value="TreeGrafter"/>
</dbReference>
<dbReference type="Gene3D" id="1.10.10.60">
    <property type="entry name" value="Homeodomain-like"/>
    <property type="match status" value="1"/>
</dbReference>